<dbReference type="AlphaFoldDB" id="A0A448ZIT5"/>
<keyword evidence="3" id="KW-1185">Reference proteome</keyword>
<gene>
    <name evidence="2" type="ORF">PSNMU_V1.4_AUG-EV-PASAV3_0089000</name>
</gene>
<dbReference type="OrthoDB" id="49526at2759"/>
<dbReference type="EMBL" id="CAACVS010000397">
    <property type="protein sequence ID" value="VEU41954.1"/>
    <property type="molecule type" value="Genomic_DNA"/>
</dbReference>
<name>A0A448ZIT5_9STRA</name>
<sequence length="411" mass="46058">MSFVSRWMQRISQRSRDGLALSRAMYLAVPRAAPANTTIPERIKAVLLEESRQPSNNSVAISLLKIDKEMGLVKYWGLAEYMRQKQDSFVLPSILSSNSNSSLPENPDSKVSVTDSPGTGAAISTHSASSGAKVAFMITSPMKHDLINNLGYETNIIKGMTPQQASLVLHHRVLPESYDDCISKLEEQFQEEQQKLQEQKTCLQEKEQFEMEKQPREVDVEDNLTTAEIAAIPSDNASNSLYVASHDRDEGYDRDNRVNIDQKQLILSSSQNEELSSLSSDSRLPNDLATESPTLPSTEDRFIPESSVPKENSTDTIVRKEEEDMNLWYEVVEIKGEKASSAASDAGVYSNEVRHGLYRNRDEAMLSLETRQMIKNRRELDTNDNGAKNSTETSSSFVLRPISDEDLRVQS</sequence>
<feature type="region of interest" description="Disordered" evidence="1">
    <location>
        <begin position="269"/>
        <end position="315"/>
    </location>
</feature>
<feature type="compositionally biased region" description="Low complexity" evidence="1">
    <location>
        <begin position="269"/>
        <end position="288"/>
    </location>
</feature>
<evidence type="ECO:0000313" key="3">
    <source>
        <dbReference type="Proteomes" id="UP000291116"/>
    </source>
</evidence>
<feature type="compositionally biased region" description="Polar residues" evidence="1">
    <location>
        <begin position="111"/>
        <end position="125"/>
    </location>
</feature>
<evidence type="ECO:0000256" key="1">
    <source>
        <dbReference type="SAM" id="MobiDB-lite"/>
    </source>
</evidence>
<feature type="region of interest" description="Disordered" evidence="1">
    <location>
        <begin position="99"/>
        <end position="125"/>
    </location>
</feature>
<feature type="region of interest" description="Disordered" evidence="1">
    <location>
        <begin position="376"/>
        <end position="411"/>
    </location>
</feature>
<reference evidence="2 3" key="1">
    <citation type="submission" date="2019-01" db="EMBL/GenBank/DDBJ databases">
        <authorList>
            <person name="Ferrante I. M."/>
        </authorList>
    </citation>
    <scope>NUCLEOTIDE SEQUENCE [LARGE SCALE GENOMIC DNA]</scope>
    <source>
        <strain evidence="2 3">B856</strain>
    </source>
</reference>
<feature type="compositionally biased region" description="Basic and acidic residues" evidence="1">
    <location>
        <begin position="402"/>
        <end position="411"/>
    </location>
</feature>
<protein>
    <submittedName>
        <fullName evidence="2">Uncharacterized protein</fullName>
    </submittedName>
</protein>
<proteinExistence type="predicted"/>
<dbReference type="Proteomes" id="UP000291116">
    <property type="component" value="Unassembled WGS sequence"/>
</dbReference>
<feature type="compositionally biased region" description="Polar residues" evidence="1">
    <location>
        <begin position="383"/>
        <end position="397"/>
    </location>
</feature>
<evidence type="ECO:0000313" key="2">
    <source>
        <dbReference type="EMBL" id="VEU41954.1"/>
    </source>
</evidence>
<accession>A0A448ZIT5</accession>
<organism evidence="2 3">
    <name type="scientific">Pseudo-nitzschia multistriata</name>
    <dbReference type="NCBI Taxonomy" id="183589"/>
    <lineage>
        <taxon>Eukaryota</taxon>
        <taxon>Sar</taxon>
        <taxon>Stramenopiles</taxon>
        <taxon>Ochrophyta</taxon>
        <taxon>Bacillariophyta</taxon>
        <taxon>Bacillariophyceae</taxon>
        <taxon>Bacillariophycidae</taxon>
        <taxon>Bacillariales</taxon>
        <taxon>Bacillariaceae</taxon>
        <taxon>Pseudo-nitzschia</taxon>
    </lineage>
</organism>